<proteinExistence type="predicted"/>
<sequence length="57" mass="6859">LRTVIFDKKSRLRLSKRFRSKLDRLYLSLHHFPNSSHYQQSRMRTLPPTSFSSSRPP</sequence>
<dbReference type="AlphaFoldDB" id="A0A183F2H7"/>
<protein>
    <submittedName>
        <fullName evidence="3">Ovule protein</fullName>
    </submittedName>
</protein>
<feature type="region of interest" description="Disordered" evidence="1">
    <location>
        <begin position="35"/>
        <end position="57"/>
    </location>
</feature>
<evidence type="ECO:0000313" key="3">
    <source>
        <dbReference type="WBParaSite" id="HPBE_0000033601-mRNA-1"/>
    </source>
</evidence>
<evidence type="ECO:0000313" key="2">
    <source>
        <dbReference type="Proteomes" id="UP000050761"/>
    </source>
</evidence>
<dbReference type="WBParaSite" id="HPBE_0000033601-mRNA-1">
    <property type="protein sequence ID" value="HPBE_0000033601-mRNA-1"/>
    <property type="gene ID" value="HPBE_0000033601"/>
</dbReference>
<organism evidence="2 3">
    <name type="scientific">Heligmosomoides polygyrus</name>
    <name type="common">Parasitic roundworm</name>
    <dbReference type="NCBI Taxonomy" id="6339"/>
    <lineage>
        <taxon>Eukaryota</taxon>
        <taxon>Metazoa</taxon>
        <taxon>Ecdysozoa</taxon>
        <taxon>Nematoda</taxon>
        <taxon>Chromadorea</taxon>
        <taxon>Rhabditida</taxon>
        <taxon>Rhabditina</taxon>
        <taxon>Rhabditomorpha</taxon>
        <taxon>Strongyloidea</taxon>
        <taxon>Heligmosomidae</taxon>
        <taxon>Heligmosomoides</taxon>
    </lineage>
</organism>
<name>A0A183F2H7_HELPZ</name>
<keyword evidence="2" id="KW-1185">Reference proteome</keyword>
<accession>A0A183F2H7</accession>
<evidence type="ECO:0000256" key="1">
    <source>
        <dbReference type="SAM" id="MobiDB-lite"/>
    </source>
</evidence>
<dbReference type="Proteomes" id="UP000050761">
    <property type="component" value="Unassembled WGS sequence"/>
</dbReference>
<reference evidence="3" key="1">
    <citation type="submission" date="2019-09" db="UniProtKB">
        <authorList>
            <consortium name="WormBaseParasite"/>
        </authorList>
    </citation>
    <scope>IDENTIFICATION</scope>
</reference>